<protein>
    <recommendedName>
        <fullName evidence="2">NAD-dependent epimerase/dehydratase domain-containing protein</fullName>
    </recommendedName>
</protein>
<dbReference type="SUPFAM" id="SSF51735">
    <property type="entry name" value="NAD(P)-binding Rossmann-fold domains"/>
    <property type="match status" value="1"/>
</dbReference>
<dbReference type="InterPro" id="IPR001509">
    <property type="entry name" value="Epimerase_deHydtase"/>
</dbReference>
<gene>
    <name evidence="3" type="ORF">PAHAL_5G406300</name>
</gene>
<dbReference type="GO" id="GO:0016616">
    <property type="term" value="F:oxidoreductase activity, acting on the CH-OH group of donors, NAD or NADP as acceptor"/>
    <property type="evidence" value="ECO:0007669"/>
    <property type="project" value="TreeGrafter"/>
</dbReference>
<dbReference type="InterPro" id="IPR036291">
    <property type="entry name" value="NAD(P)-bd_dom_sf"/>
</dbReference>
<proteinExistence type="predicted"/>
<evidence type="ECO:0000259" key="2">
    <source>
        <dbReference type="Pfam" id="PF01370"/>
    </source>
</evidence>
<dbReference type="Gramene" id="PAN31296">
    <property type="protein sequence ID" value="PAN31296"/>
    <property type="gene ID" value="PAHAL_5G406300"/>
</dbReference>
<dbReference type="AlphaFoldDB" id="A0A2S3HW88"/>
<dbReference type="Pfam" id="PF01370">
    <property type="entry name" value="Epimerase"/>
    <property type="match status" value="1"/>
</dbReference>
<dbReference type="PANTHER" id="PTHR10366:SF700">
    <property type="entry name" value="OS09G0262000 PROTEIN"/>
    <property type="match status" value="1"/>
</dbReference>
<dbReference type="PANTHER" id="PTHR10366">
    <property type="entry name" value="NAD DEPENDENT EPIMERASE/DEHYDRATASE"/>
    <property type="match status" value="1"/>
</dbReference>
<sequence length="292" mass="32224">MNGSDRSGMVWPAGERLVCVTGAGGFIGSALVKELLQRGYAVRGTTRNPEDRKNAHLQSLDGAEERLSLCRADLLDYKSLCAAFTSCDGVFHVASPVLDNDPELMAVATEGTKNVINAAADTAVQRVVSPDHVVDESCWSDLEYCLQTKNFYCYAKTVAEKTTMEEVSKRAIELLVVLPSWTIGEMLQPTLNLGIELLIVSYMKGTKKAYPNTVSGYVDVVRAHGVTKLNTFKYNSWSKDDTAPMVKPYKFSTQRLQALRMKFTPLKESLHKTVVCLQVQAHIPMLSHKSAL</sequence>
<dbReference type="Gene3D" id="3.40.50.720">
    <property type="entry name" value="NAD(P)-binding Rossmann-like Domain"/>
    <property type="match status" value="1"/>
</dbReference>
<dbReference type="InterPro" id="IPR050425">
    <property type="entry name" value="NAD(P)_dehydrat-like"/>
</dbReference>
<evidence type="ECO:0000313" key="3">
    <source>
        <dbReference type="EMBL" id="PAN31296.2"/>
    </source>
</evidence>
<organism evidence="3">
    <name type="scientific">Panicum hallii</name>
    <dbReference type="NCBI Taxonomy" id="206008"/>
    <lineage>
        <taxon>Eukaryota</taxon>
        <taxon>Viridiplantae</taxon>
        <taxon>Streptophyta</taxon>
        <taxon>Embryophyta</taxon>
        <taxon>Tracheophyta</taxon>
        <taxon>Spermatophyta</taxon>
        <taxon>Magnoliopsida</taxon>
        <taxon>Liliopsida</taxon>
        <taxon>Poales</taxon>
        <taxon>Poaceae</taxon>
        <taxon>PACMAD clade</taxon>
        <taxon>Panicoideae</taxon>
        <taxon>Panicodae</taxon>
        <taxon>Paniceae</taxon>
        <taxon>Panicinae</taxon>
        <taxon>Panicum</taxon>
        <taxon>Panicum sect. Panicum</taxon>
    </lineage>
</organism>
<evidence type="ECO:0000256" key="1">
    <source>
        <dbReference type="ARBA" id="ARBA00023002"/>
    </source>
</evidence>
<name>A0A2S3HW88_9POAL</name>
<dbReference type="Proteomes" id="UP000243499">
    <property type="component" value="Chromosome 5"/>
</dbReference>
<keyword evidence="1" id="KW-0560">Oxidoreductase</keyword>
<accession>A0A2S3HW88</accession>
<dbReference type="EMBL" id="CM008050">
    <property type="protein sequence ID" value="PAN31296.2"/>
    <property type="molecule type" value="Genomic_DNA"/>
</dbReference>
<reference evidence="3" key="1">
    <citation type="submission" date="2018-04" db="EMBL/GenBank/DDBJ databases">
        <title>WGS assembly of Panicum hallii.</title>
        <authorList>
            <person name="Lovell J."/>
            <person name="Jenkins J."/>
            <person name="Lowry D."/>
            <person name="Mamidi S."/>
            <person name="Sreedasyam A."/>
            <person name="Weng X."/>
            <person name="Barry K."/>
            <person name="Bonette J."/>
            <person name="Campitelli B."/>
            <person name="Daum C."/>
            <person name="Gordon S."/>
            <person name="Gould B."/>
            <person name="Lipzen A."/>
            <person name="Macqueen A."/>
            <person name="Palacio-Mejia J."/>
            <person name="Plott C."/>
            <person name="Shakirov E."/>
            <person name="Shu S."/>
            <person name="Yoshinaga Y."/>
            <person name="Zane M."/>
            <person name="Rokhsar D."/>
            <person name="Grimwood J."/>
            <person name="Schmutz J."/>
            <person name="Juenger T."/>
        </authorList>
    </citation>
    <scope>NUCLEOTIDE SEQUENCE [LARGE SCALE GENOMIC DNA]</scope>
    <source>
        <strain evidence="3">FIL2</strain>
    </source>
</reference>
<feature type="domain" description="NAD-dependent epimerase/dehydratase" evidence="2">
    <location>
        <begin position="18"/>
        <end position="184"/>
    </location>
</feature>